<sequence length="170" mass="19551">MVLILHPPIQWETRGYVGQTVAGNYAINLEVAQLPDRRDLQRLYEVSRFLYGAVMLELYTTITIPAKNEKYLQGVDTERFMVAGINPVSRLQYVRNVRVQSSFSYNPEERCIHYSDTYDMDIDPEEGEDSGFDELTTDIMSLLSQLEDQSLRGFRSNSPFHISLDTLLTS</sequence>
<name>A0A0C3CUF8_OIDMZ</name>
<keyword evidence="2" id="KW-1185">Reference proteome</keyword>
<dbReference type="AlphaFoldDB" id="A0A0C3CUF8"/>
<reference evidence="2" key="2">
    <citation type="submission" date="2015-01" db="EMBL/GenBank/DDBJ databases">
        <title>Evolutionary Origins and Diversification of the Mycorrhizal Mutualists.</title>
        <authorList>
            <consortium name="DOE Joint Genome Institute"/>
            <consortium name="Mycorrhizal Genomics Consortium"/>
            <person name="Kohler A."/>
            <person name="Kuo A."/>
            <person name="Nagy L.G."/>
            <person name="Floudas D."/>
            <person name="Copeland A."/>
            <person name="Barry K.W."/>
            <person name="Cichocki N."/>
            <person name="Veneault-Fourrey C."/>
            <person name="LaButti K."/>
            <person name="Lindquist E.A."/>
            <person name="Lipzen A."/>
            <person name="Lundell T."/>
            <person name="Morin E."/>
            <person name="Murat C."/>
            <person name="Riley R."/>
            <person name="Ohm R."/>
            <person name="Sun H."/>
            <person name="Tunlid A."/>
            <person name="Henrissat B."/>
            <person name="Grigoriev I.V."/>
            <person name="Hibbett D.S."/>
            <person name="Martin F."/>
        </authorList>
    </citation>
    <scope>NUCLEOTIDE SEQUENCE [LARGE SCALE GENOMIC DNA]</scope>
    <source>
        <strain evidence="2">Zn</strain>
    </source>
</reference>
<accession>A0A0C3CUF8</accession>
<organism evidence="1 2">
    <name type="scientific">Oidiodendron maius (strain Zn)</name>
    <dbReference type="NCBI Taxonomy" id="913774"/>
    <lineage>
        <taxon>Eukaryota</taxon>
        <taxon>Fungi</taxon>
        <taxon>Dikarya</taxon>
        <taxon>Ascomycota</taxon>
        <taxon>Pezizomycotina</taxon>
        <taxon>Leotiomycetes</taxon>
        <taxon>Leotiomycetes incertae sedis</taxon>
        <taxon>Myxotrichaceae</taxon>
        <taxon>Oidiodendron</taxon>
    </lineage>
</organism>
<dbReference type="EMBL" id="KN832896">
    <property type="protein sequence ID" value="KIM93357.1"/>
    <property type="molecule type" value="Genomic_DNA"/>
</dbReference>
<dbReference type="STRING" id="913774.A0A0C3CUF8"/>
<evidence type="ECO:0000313" key="1">
    <source>
        <dbReference type="EMBL" id="KIM93357.1"/>
    </source>
</evidence>
<proteinExistence type="predicted"/>
<dbReference type="Proteomes" id="UP000054321">
    <property type="component" value="Unassembled WGS sequence"/>
</dbReference>
<dbReference type="InParanoid" id="A0A0C3CUF8"/>
<evidence type="ECO:0000313" key="2">
    <source>
        <dbReference type="Proteomes" id="UP000054321"/>
    </source>
</evidence>
<reference evidence="1 2" key="1">
    <citation type="submission" date="2014-04" db="EMBL/GenBank/DDBJ databases">
        <authorList>
            <consortium name="DOE Joint Genome Institute"/>
            <person name="Kuo A."/>
            <person name="Martino E."/>
            <person name="Perotto S."/>
            <person name="Kohler A."/>
            <person name="Nagy L.G."/>
            <person name="Floudas D."/>
            <person name="Copeland A."/>
            <person name="Barry K.W."/>
            <person name="Cichocki N."/>
            <person name="Veneault-Fourrey C."/>
            <person name="LaButti K."/>
            <person name="Lindquist E.A."/>
            <person name="Lipzen A."/>
            <person name="Lundell T."/>
            <person name="Morin E."/>
            <person name="Murat C."/>
            <person name="Sun H."/>
            <person name="Tunlid A."/>
            <person name="Henrissat B."/>
            <person name="Grigoriev I.V."/>
            <person name="Hibbett D.S."/>
            <person name="Martin F."/>
            <person name="Nordberg H.P."/>
            <person name="Cantor M.N."/>
            <person name="Hua S.X."/>
        </authorList>
    </citation>
    <scope>NUCLEOTIDE SEQUENCE [LARGE SCALE GENOMIC DNA]</scope>
    <source>
        <strain evidence="1 2">Zn</strain>
    </source>
</reference>
<protein>
    <submittedName>
        <fullName evidence="1">Uncharacterized protein</fullName>
    </submittedName>
</protein>
<gene>
    <name evidence="1" type="ORF">OIDMADRAFT_61695</name>
</gene>
<dbReference type="HOGENOM" id="CLU_1571119_0_0_1"/>